<proteinExistence type="predicted"/>
<gene>
    <name evidence="7" type="ORF">GCM10009560_09060</name>
</gene>
<evidence type="ECO:0000256" key="3">
    <source>
        <dbReference type="ARBA" id="ARBA00022989"/>
    </source>
</evidence>
<dbReference type="InterPro" id="IPR051784">
    <property type="entry name" value="Nod_factor_ABC_transporter"/>
</dbReference>
<dbReference type="InterPro" id="IPR013525">
    <property type="entry name" value="ABC2_TM"/>
</dbReference>
<reference evidence="8" key="1">
    <citation type="journal article" date="2019" name="Int. J. Syst. Evol. Microbiol.">
        <title>The Global Catalogue of Microorganisms (GCM) 10K type strain sequencing project: providing services to taxonomists for standard genome sequencing and annotation.</title>
        <authorList>
            <consortium name="The Broad Institute Genomics Platform"/>
            <consortium name="The Broad Institute Genome Sequencing Center for Infectious Disease"/>
            <person name="Wu L."/>
            <person name="Ma J."/>
        </authorList>
    </citation>
    <scope>NUCLEOTIDE SEQUENCE [LARGE SCALE GENOMIC DNA]</scope>
    <source>
        <strain evidence="8">JCM 11136</strain>
    </source>
</reference>
<feature type="transmembrane region" description="Helical" evidence="5">
    <location>
        <begin position="258"/>
        <end position="275"/>
    </location>
</feature>
<feature type="transmembrane region" description="Helical" evidence="5">
    <location>
        <begin position="224"/>
        <end position="246"/>
    </location>
</feature>
<evidence type="ECO:0000313" key="7">
    <source>
        <dbReference type="EMBL" id="GAA0915080.1"/>
    </source>
</evidence>
<dbReference type="Pfam" id="PF12698">
    <property type="entry name" value="ABC2_membrane_3"/>
    <property type="match status" value="1"/>
</dbReference>
<dbReference type="EMBL" id="BAAAHQ010000002">
    <property type="protein sequence ID" value="GAA0915080.1"/>
    <property type="molecule type" value="Genomic_DNA"/>
</dbReference>
<comment type="subcellular location">
    <subcellularLocation>
        <location evidence="1">Membrane</location>
        <topology evidence="1">Multi-pass membrane protein</topology>
    </subcellularLocation>
</comment>
<evidence type="ECO:0000256" key="1">
    <source>
        <dbReference type="ARBA" id="ARBA00004141"/>
    </source>
</evidence>
<accession>A0ABP3Z6H5</accession>
<evidence type="ECO:0000256" key="4">
    <source>
        <dbReference type="ARBA" id="ARBA00023136"/>
    </source>
</evidence>
<keyword evidence="2 5" id="KW-0812">Transmembrane</keyword>
<organism evidence="7 8">
    <name type="scientific">Nonomuraea longicatena</name>
    <dbReference type="NCBI Taxonomy" id="83682"/>
    <lineage>
        <taxon>Bacteria</taxon>
        <taxon>Bacillati</taxon>
        <taxon>Actinomycetota</taxon>
        <taxon>Actinomycetes</taxon>
        <taxon>Streptosporangiales</taxon>
        <taxon>Streptosporangiaceae</taxon>
        <taxon>Nonomuraea</taxon>
    </lineage>
</organism>
<feature type="transmembrane region" description="Helical" evidence="5">
    <location>
        <begin position="187"/>
        <end position="218"/>
    </location>
</feature>
<feature type="transmembrane region" description="Helical" evidence="5">
    <location>
        <begin position="303"/>
        <end position="323"/>
    </location>
</feature>
<keyword evidence="8" id="KW-1185">Reference proteome</keyword>
<keyword evidence="3 5" id="KW-1133">Transmembrane helix</keyword>
<protein>
    <recommendedName>
        <fullName evidence="6">ABC-2 type transporter transmembrane domain-containing protein</fullName>
    </recommendedName>
</protein>
<dbReference type="PANTHER" id="PTHR43229">
    <property type="entry name" value="NODULATION PROTEIN J"/>
    <property type="match status" value="1"/>
</dbReference>
<evidence type="ECO:0000256" key="5">
    <source>
        <dbReference type="SAM" id="Phobius"/>
    </source>
</evidence>
<evidence type="ECO:0000256" key="2">
    <source>
        <dbReference type="ARBA" id="ARBA00022692"/>
    </source>
</evidence>
<evidence type="ECO:0000259" key="6">
    <source>
        <dbReference type="Pfam" id="PF12698"/>
    </source>
</evidence>
<dbReference type="RefSeq" id="WP_343948404.1">
    <property type="nucleotide sequence ID" value="NZ_BAAAHQ010000002.1"/>
</dbReference>
<comment type="caution">
    <text evidence="7">The sequence shown here is derived from an EMBL/GenBank/DDBJ whole genome shotgun (WGS) entry which is preliminary data.</text>
</comment>
<evidence type="ECO:0000313" key="8">
    <source>
        <dbReference type="Proteomes" id="UP001501578"/>
    </source>
</evidence>
<dbReference type="Proteomes" id="UP001501578">
    <property type="component" value="Unassembled WGS sequence"/>
</dbReference>
<dbReference type="PANTHER" id="PTHR43229:SF2">
    <property type="entry name" value="NODULATION PROTEIN J"/>
    <property type="match status" value="1"/>
</dbReference>
<keyword evidence="4 5" id="KW-0472">Membrane</keyword>
<sequence length="331" mass="34225">MLLILVKDLRQRAADSTLLVFAIVLPLGLAFLLGLTSAGGPPPAAEYGVSGPSAAEFARRTGLSGLRPVADAGEARRLAGGGELDAVFVVSPTGVEVIGSKDAPIAVQVAREVAESYALPPAARPVEIVQDATLGTRELDARTYQAAGTAVFFLFFAMMFSVTGIFEERRLGTLARLLSMPVSRARILWAKLLGNVIVGLAGASVIVTVSTLVLGAYWGPPAAVAVLVLACVLAAAGLTTLVASFARTAEQAANWQGVLASLFGLLGGSFFPVAPEIGRFTPHHWFLQGLAELRGGGPVYEQLALPVLVLLGIAALTLPVVVARAGKLVTP</sequence>
<feature type="transmembrane region" description="Helical" evidence="5">
    <location>
        <begin position="144"/>
        <end position="166"/>
    </location>
</feature>
<feature type="domain" description="ABC-2 type transporter transmembrane" evidence="6">
    <location>
        <begin position="42"/>
        <end position="318"/>
    </location>
</feature>
<name>A0ABP3Z6H5_9ACTN</name>